<accession>A0A397TGZ4</accession>
<sequence>MFQLILTSNYSYILFLGYAVFLFQFSEYFFIQLLHSLFLILIFFHTYKLSPIVLVLSSFIYILFLKLFFPFFSLCVLC</sequence>
<feature type="transmembrane region" description="Helical" evidence="1">
    <location>
        <begin position="12"/>
        <end position="45"/>
    </location>
</feature>
<organism evidence="2 3">
    <name type="scientific">Glomus cerebriforme</name>
    <dbReference type="NCBI Taxonomy" id="658196"/>
    <lineage>
        <taxon>Eukaryota</taxon>
        <taxon>Fungi</taxon>
        <taxon>Fungi incertae sedis</taxon>
        <taxon>Mucoromycota</taxon>
        <taxon>Glomeromycotina</taxon>
        <taxon>Glomeromycetes</taxon>
        <taxon>Glomerales</taxon>
        <taxon>Glomeraceae</taxon>
        <taxon>Glomus</taxon>
    </lineage>
</organism>
<dbReference type="EMBL" id="QKYT01000049">
    <property type="protein sequence ID" value="RIA96176.1"/>
    <property type="molecule type" value="Genomic_DNA"/>
</dbReference>
<dbReference type="Proteomes" id="UP000265703">
    <property type="component" value="Unassembled WGS sequence"/>
</dbReference>
<protein>
    <submittedName>
        <fullName evidence="2">Uncharacterized protein</fullName>
    </submittedName>
</protein>
<keyword evidence="1" id="KW-1133">Transmembrane helix</keyword>
<proteinExistence type="predicted"/>
<name>A0A397TGZ4_9GLOM</name>
<gene>
    <name evidence="2" type="ORF">C1645_755640</name>
</gene>
<evidence type="ECO:0000256" key="1">
    <source>
        <dbReference type="SAM" id="Phobius"/>
    </source>
</evidence>
<keyword evidence="1" id="KW-0812">Transmembrane</keyword>
<keyword evidence="3" id="KW-1185">Reference proteome</keyword>
<keyword evidence="1" id="KW-0472">Membrane</keyword>
<dbReference type="AlphaFoldDB" id="A0A397TGZ4"/>
<evidence type="ECO:0000313" key="3">
    <source>
        <dbReference type="Proteomes" id="UP000265703"/>
    </source>
</evidence>
<reference evidence="2 3" key="1">
    <citation type="submission" date="2018-06" db="EMBL/GenBank/DDBJ databases">
        <title>Comparative genomics reveals the genomic features of Rhizophagus irregularis, R. cerebriforme, R. diaphanum and Gigaspora rosea, and their symbiotic lifestyle signature.</title>
        <authorList>
            <person name="Morin E."/>
            <person name="San Clemente H."/>
            <person name="Chen E.C.H."/>
            <person name="De La Providencia I."/>
            <person name="Hainaut M."/>
            <person name="Kuo A."/>
            <person name="Kohler A."/>
            <person name="Murat C."/>
            <person name="Tang N."/>
            <person name="Roy S."/>
            <person name="Loubradou J."/>
            <person name="Henrissat B."/>
            <person name="Grigoriev I.V."/>
            <person name="Corradi N."/>
            <person name="Roux C."/>
            <person name="Martin F.M."/>
        </authorList>
    </citation>
    <scope>NUCLEOTIDE SEQUENCE [LARGE SCALE GENOMIC DNA]</scope>
    <source>
        <strain evidence="2 3">DAOM 227022</strain>
    </source>
</reference>
<feature type="transmembrane region" description="Helical" evidence="1">
    <location>
        <begin position="51"/>
        <end position="77"/>
    </location>
</feature>
<evidence type="ECO:0000313" key="2">
    <source>
        <dbReference type="EMBL" id="RIA96176.1"/>
    </source>
</evidence>
<feature type="non-terminal residue" evidence="2">
    <location>
        <position position="78"/>
    </location>
</feature>
<comment type="caution">
    <text evidence="2">The sequence shown here is derived from an EMBL/GenBank/DDBJ whole genome shotgun (WGS) entry which is preliminary data.</text>
</comment>